<dbReference type="InterPro" id="IPR013901">
    <property type="entry name" value="Anthrone_oxy"/>
</dbReference>
<evidence type="ECO:0000313" key="2">
    <source>
        <dbReference type="EMBL" id="WTP88345.1"/>
    </source>
</evidence>
<protein>
    <submittedName>
        <fullName evidence="2">DUF1772 domain-containing protein</fullName>
    </submittedName>
</protein>
<keyword evidence="1" id="KW-1133">Transmembrane helix</keyword>
<gene>
    <name evidence="2" type="ORF">OG477_24615</name>
</gene>
<keyword evidence="1" id="KW-0812">Transmembrane</keyword>
<name>A0AAU1I3N5_9ACTN</name>
<dbReference type="AlphaFoldDB" id="A0AAU1I3N5"/>
<feature type="transmembrane region" description="Helical" evidence="1">
    <location>
        <begin position="137"/>
        <end position="158"/>
    </location>
</feature>
<organism evidence="2">
    <name type="scientific">Streptomyces sp. NBC_00180</name>
    <dbReference type="NCBI Taxonomy" id="2903632"/>
    <lineage>
        <taxon>Bacteria</taxon>
        <taxon>Bacillati</taxon>
        <taxon>Actinomycetota</taxon>
        <taxon>Actinomycetes</taxon>
        <taxon>Kitasatosporales</taxon>
        <taxon>Streptomycetaceae</taxon>
        <taxon>Streptomyces</taxon>
    </lineage>
</organism>
<reference evidence="2" key="1">
    <citation type="submission" date="2022-10" db="EMBL/GenBank/DDBJ databases">
        <title>The complete genomes of actinobacterial strains from the NBC collection.</title>
        <authorList>
            <person name="Joergensen T.S."/>
            <person name="Alvarez Arevalo M."/>
            <person name="Sterndorff E.B."/>
            <person name="Faurdal D."/>
            <person name="Vuksanovic O."/>
            <person name="Mourched A.-S."/>
            <person name="Charusanti P."/>
            <person name="Shaw S."/>
            <person name="Blin K."/>
            <person name="Weber T."/>
        </authorList>
    </citation>
    <scope>NUCLEOTIDE SEQUENCE</scope>
    <source>
        <strain evidence="2">NBC 00180</strain>
    </source>
</reference>
<feature type="transmembrane region" description="Helical" evidence="1">
    <location>
        <begin position="88"/>
        <end position="107"/>
    </location>
</feature>
<dbReference type="Pfam" id="PF08592">
    <property type="entry name" value="Anthrone_oxy"/>
    <property type="match status" value="1"/>
</dbReference>
<keyword evidence="1" id="KW-0472">Membrane</keyword>
<evidence type="ECO:0000256" key="1">
    <source>
        <dbReference type="SAM" id="Phobius"/>
    </source>
</evidence>
<feature type="transmembrane region" description="Helical" evidence="1">
    <location>
        <begin position="62"/>
        <end position="81"/>
    </location>
</feature>
<proteinExistence type="predicted"/>
<feature type="transmembrane region" description="Helical" evidence="1">
    <location>
        <begin position="12"/>
        <end position="32"/>
    </location>
</feature>
<dbReference type="EMBL" id="CP108140">
    <property type="protein sequence ID" value="WTP88345.1"/>
    <property type="molecule type" value="Genomic_DNA"/>
</dbReference>
<accession>A0AAU1I3N5</accession>
<sequence>MTTTPNSKVVGTVLGAATVAMGLIAGAFYIFACRVMPGLARSDDRVYVEVMRDINDAFENPVFFLSFFGALVLTGVSAWQVRGTPYRGWVWAAATAYGLAFVVTVLFNVPLNDSLKGAGDPTALREEFEDPWLAWNVVRTVLSTVALGCLGRALVLYGRITRVAAQHRSAQSSPSGV</sequence>